<accession>A0A4R3JKT4</accession>
<dbReference type="GO" id="GO:0005737">
    <property type="term" value="C:cytoplasm"/>
    <property type="evidence" value="ECO:0007669"/>
    <property type="project" value="TreeGrafter"/>
</dbReference>
<comment type="similarity">
    <text evidence="2 7">Belongs to the group II decarboxylase family.</text>
</comment>
<dbReference type="Gene3D" id="3.40.640.10">
    <property type="entry name" value="Type I PLP-dependent aspartate aminotransferase-like (Major domain)"/>
    <property type="match status" value="1"/>
</dbReference>
<evidence type="ECO:0000256" key="6">
    <source>
        <dbReference type="PIRSR" id="PIRSR602129-50"/>
    </source>
</evidence>
<dbReference type="Proteomes" id="UP000294613">
    <property type="component" value="Unassembled WGS sequence"/>
</dbReference>
<evidence type="ECO:0000256" key="5">
    <source>
        <dbReference type="ARBA" id="ARBA00023239"/>
    </source>
</evidence>
<dbReference type="PANTHER" id="PTHR11999">
    <property type="entry name" value="GROUP II PYRIDOXAL-5-PHOSPHATE DECARBOXYLASE"/>
    <property type="match status" value="1"/>
</dbReference>
<comment type="cofactor">
    <cofactor evidence="1 6 7">
        <name>pyridoxal 5'-phosphate</name>
        <dbReference type="ChEBI" id="CHEBI:597326"/>
    </cofactor>
</comment>
<reference evidence="8 11" key="1">
    <citation type="journal article" date="2018" name="Int. J. Syst. Evol. Microbiol.">
        <title>Draft Genome Sequence of Faecalimonas umbilicata JCM 30896T, an Acetate-Producing Bacterium Isolated from Human Feces.</title>
        <authorList>
            <person name="Sakamoto M."/>
            <person name="Ikeyama N."/>
            <person name="Yuki M."/>
            <person name="Ohkuma M."/>
        </authorList>
    </citation>
    <scope>NUCLEOTIDE SEQUENCE [LARGE SCALE GENOMIC DNA]</scope>
    <source>
        <strain evidence="8 11">EGH7</strain>
    </source>
</reference>
<dbReference type="EMBL" id="BHEO01000008">
    <property type="protein sequence ID" value="GBU06513.1"/>
    <property type="molecule type" value="Genomic_DNA"/>
</dbReference>
<keyword evidence="3" id="KW-0210">Decarboxylase</keyword>
<dbReference type="PRINTS" id="PR00800">
    <property type="entry name" value="YHDCRBOXLASE"/>
</dbReference>
<keyword evidence="4 6" id="KW-0663">Pyridoxal phosphate</keyword>
<evidence type="ECO:0000256" key="4">
    <source>
        <dbReference type="ARBA" id="ARBA00022898"/>
    </source>
</evidence>
<reference evidence="9 10" key="2">
    <citation type="submission" date="2019-03" db="EMBL/GenBank/DDBJ databases">
        <title>Genomic Encyclopedia of Type Strains, Phase IV (KMG-IV): sequencing the most valuable type-strain genomes for metagenomic binning, comparative biology and taxonomic classification.</title>
        <authorList>
            <person name="Goeker M."/>
        </authorList>
    </citation>
    <scope>NUCLEOTIDE SEQUENCE [LARGE SCALE GENOMIC DNA]</scope>
    <source>
        <strain evidence="9 10">DSM 103426</strain>
    </source>
</reference>
<dbReference type="Pfam" id="PF00282">
    <property type="entry name" value="Pyridoxal_deC"/>
    <property type="match status" value="1"/>
</dbReference>
<dbReference type="EMBL" id="SLZV01000019">
    <property type="protein sequence ID" value="TCS66166.1"/>
    <property type="molecule type" value="Genomic_DNA"/>
</dbReference>
<protein>
    <submittedName>
        <fullName evidence="9">Glutamate/tyrosine decarboxylase-like PLP-dependent enzyme</fullName>
    </submittedName>
    <submittedName>
        <fullName evidence="8">Pyridoxal-dependent decarboxylase</fullName>
    </submittedName>
</protein>
<evidence type="ECO:0000256" key="1">
    <source>
        <dbReference type="ARBA" id="ARBA00001933"/>
    </source>
</evidence>
<evidence type="ECO:0000256" key="2">
    <source>
        <dbReference type="ARBA" id="ARBA00009533"/>
    </source>
</evidence>
<dbReference type="GO" id="GO:0006520">
    <property type="term" value="P:amino acid metabolic process"/>
    <property type="evidence" value="ECO:0007669"/>
    <property type="project" value="InterPro"/>
</dbReference>
<evidence type="ECO:0000313" key="11">
    <source>
        <dbReference type="Proteomes" id="UP000702954"/>
    </source>
</evidence>
<dbReference type="PANTHER" id="PTHR11999:SF70">
    <property type="entry name" value="MIP05841P"/>
    <property type="match status" value="1"/>
</dbReference>
<dbReference type="Gene3D" id="3.90.1150.170">
    <property type="match status" value="1"/>
</dbReference>
<evidence type="ECO:0000313" key="8">
    <source>
        <dbReference type="EMBL" id="GBU06513.1"/>
    </source>
</evidence>
<dbReference type="InterPro" id="IPR015422">
    <property type="entry name" value="PyrdxlP-dep_Trfase_small"/>
</dbReference>
<evidence type="ECO:0000313" key="9">
    <source>
        <dbReference type="EMBL" id="TCS66166.1"/>
    </source>
</evidence>
<dbReference type="GO" id="GO:0019752">
    <property type="term" value="P:carboxylic acid metabolic process"/>
    <property type="evidence" value="ECO:0007669"/>
    <property type="project" value="InterPro"/>
</dbReference>
<comment type="caution">
    <text evidence="9">The sequence shown here is derived from an EMBL/GenBank/DDBJ whole genome shotgun (WGS) entry which is preliminary data.</text>
</comment>
<keyword evidence="5 7" id="KW-0456">Lyase</keyword>
<evidence type="ECO:0000256" key="3">
    <source>
        <dbReference type="ARBA" id="ARBA00022793"/>
    </source>
</evidence>
<dbReference type="AlphaFoldDB" id="A0A4R3JKT4"/>
<dbReference type="InterPro" id="IPR021115">
    <property type="entry name" value="Pyridoxal-P_BS"/>
</dbReference>
<dbReference type="SUPFAM" id="SSF53383">
    <property type="entry name" value="PLP-dependent transferases"/>
    <property type="match status" value="1"/>
</dbReference>
<sequence>MLNSENVLNSAQLEEAIKKFVHTFCQEKHDIHSQKVTWYTDETQSEKIRQIGFPKDGRPVDEVVAEMSEEVYRYRGDANHPRFFGFVPGPASSISWLGDIMTSAYNIHAGGSKLAPMVNCIEQEVLHWLCEQVGFTENPGGVFVSGGSMANITALTAARDHKLTDETMHLGVAYLSDQTHSSVAKGLRIIGIPDSRIRKIPTNSDFQMRTEELEAQIQTDIENGLIPFVVIGTAGTTNTGSIDPLEEIAAICSNYKLWFHIDGAYGASILLSPKYRHLLKGTALADSISWDAHKWLFQTYGCAMVLVKDIRHLFHSFHVNPEYLKDIESDATHINTWDIGMELTRPARGLKLWLTLQVLGTDLIGSAIEHGFDLAVWAEEALRDLDHWEIVSKAQLAMVNFRYTSEDLTEEETDLLNERVSEKILASGYAAIFTTVLNGKKVLRICALHPETTRDDMRTTIHMLDTFAREIHSSIKKERLPEK</sequence>
<evidence type="ECO:0000256" key="7">
    <source>
        <dbReference type="RuleBase" id="RU000382"/>
    </source>
</evidence>
<keyword evidence="11" id="KW-1185">Reference proteome</keyword>
<organism evidence="9 10">
    <name type="scientific">Faecalimonas umbilicata</name>
    <dbReference type="NCBI Taxonomy" id="1912855"/>
    <lineage>
        <taxon>Bacteria</taxon>
        <taxon>Bacillati</taxon>
        <taxon>Bacillota</taxon>
        <taxon>Clostridia</taxon>
        <taxon>Lachnospirales</taxon>
        <taxon>Lachnospiraceae</taxon>
        <taxon>Faecalimonas</taxon>
    </lineage>
</organism>
<dbReference type="RefSeq" id="WP_016440706.1">
    <property type="nucleotide sequence ID" value="NZ_BHEO01000008.1"/>
</dbReference>
<dbReference type="InterPro" id="IPR015424">
    <property type="entry name" value="PyrdxlP-dep_Trfase"/>
</dbReference>
<dbReference type="Proteomes" id="UP000702954">
    <property type="component" value="Unassembled WGS sequence"/>
</dbReference>
<feature type="modified residue" description="N6-(pyridoxal phosphate)lysine" evidence="6">
    <location>
        <position position="294"/>
    </location>
</feature>
<dbReference type="InterPro" id="IPR015421">
    <property type="entry name" value="PyrdxlP-dep_Trfase_major"/>
</dbReference>
<dbReference type="InterPro" id="IPR002129">
    <property type="entry name" value="PyrdxlP-dep_de-COase"/>
</dbReference>
<dbReference type="Gene3D" id="3.90.1150.10">
    <property type="entry name" value="Aspartate Aminotransferase, domain 1"/>
    <property type="match status" value="1"/>
</dbReference>
<dbReference type="GO" id="GO:0030170">
    <property type="term" value="F:pyridoxal phosphate binding"/>
    <property type="evidence" value="ECO:0007669"/>
    <property type="project" value="InterPro"/>
</dbReference>
<name>A0A4R3JKT4_9FIRM</name>
<dbReference type="InterPro" id="IPR010977">
    <property type="entry name" value="Aromatic_deC"/>
</dbReference>
<gene>
    <name evidence="9" type="ORF">EDD74_11964</name>
    <name evidence="8" type="ORF">FAEUMB_30540</name>
</gene>
<evidence type="ECO:0000313" key="10">
    <source>
        <dbReference type="Proteomes" id="UP000294613"/>
    </source>
</evidence>
<proteinExistence type="inferred from homology"/>
<dbReference type="PROSITE" id="PS00392">
    <property type="entry name" value="DDC_GAD_HDC_YDC"/>
    <property type="match status" value="1"/>
</dbReference>
<dbReference type="GO" id="GO:0004058">
    <property type="term" value="F:aromatic-L-amino-acid decarboxylase activity"/>
    <property type="evidence" value="ECO:0007669"/>
    <property type="project" value="UniProtKB-ARBA"/>
</dbReference>